<evidence type="ECO:0000256" key="1">
    <source>
        <dbReference type="SAM" id="MobiDB-lite"/>
    </source>
</evidence>
<proteinExistence type="predicted"/>
<evidence type="ECO:0000313" key="3">
    <source>
        <dbReference type="Proteomes" id="UP000588098"/>
    </source>
</evidence>
<feature type="region of interest" description="Disordered" evidence="1">
    <location>
        <begin position="19"/>
        <end position="62"/>
    </location>
</feature>
<name>A0A7W9Q577_9ACTN</name>
<dbReference type="Proteomes" id="UP000588098">
    <property type="component" value="Unassembled WGS sequence"/>
</dbReference>
<organism evidence="2 3">
    <name type="scientific">Streptomyces zagrosensis</name>
    <dbReference type="NCBI Taxonomy" id="1042984"/>
    <lineage>
        <taxon>Bacteria</taxon>
        <taxon>Bacillati</taxon>
        <taxon>Actinomycetota</taxon>
        <taxon>Actinomycetes</taxon>
        <taxon>Kitasatosporales</taxon>
        <taxon>Streptomycetaceae</taxon>
        <taxon>Streptomyces</taxon>
    </lineage>
</organism>
<sequence>MTSGLAFLSVAVAVAWAGTRPEVRTRPEAEPTPEVRTRPVIGGTAAPHRRQKKAMAGVPIGA</sequence>
<dbReference type="AlphaFoldDB" id="A0A7W9Q577"/>
<reference evidence="2 3" key="1">
    <citation type="submission" date="2020-08" db="EMBL/GenBank/DDBJ databases">
        <title>Genomic Encyclopedia of Type Strains, Phase III (KMG-III): the genomes of soil and plant-associated and newly described type strains.</title>
        <authorList>
            <person name="Whitman W."/>
        </authorList>
    </citation>
    <scope>NUCLEOTIDE SEQUENCE [LARGE SCALE GENOMIC DNA]</scope>
    <source>
        <strain evidence="2 3">CECT 8305</strain>
    </source>
</reference>
<keyword evidence="3" id="KW-1185">Reference proteome</keyword>
<comment type="caution">
    <text evidence="2">The sequence shown here is derived from an EMBL/GenBank/DDBJ whole genome shotgun (WGS) entry which is preliminary data.</text>
</comment>
<evidence type="ECO:0000313" key="2">
    <source>
        <dbReference type="EMBL" id="MBB5933848.1"/>
    </source>
</evidence>
<feature type="compositionally biased region" description="Basic and acidic residues" evidence="1">
    <location>
        <begin position="21"/>
        <end position="37"/>
    </location>
</feature>
<dbReference type="EMBL" id="JACHJL010000002">
    <property type="protein sequence ID" value="MBB5933848.1"/>
    <property type="molecule type" value="Genomic_DNA"/>
</dbReference>
<gene>
    <name evidence="2" type="ORF">FHS42_000874</name>
</gene>
<accession>A0A7W9Q577</accession>
<protein>
    <submittedName>
        <fullName evidence="2">Uncharacterized protein</fullName>
    </submittedName>
</protein>